<dbReference type="Proteomes" id="UP000243002">
    <property type="component" value="Unassembled WGS sequence"/>
</dbReference>
<dbReference type="GO" id="GO:0016757">
    <property type="term" value="F:glycosyltransferase activity"/>
    <property type="evidence" value="ECO:0007669"/>
    <property type="project" value="UniProtKB-KW"/>
</dbReference>
<comment type="similarity">
    <text evidence="3">Belongs to the glycosyl hydrolase 130 family.</text>
</comment>
<organism evidence="4 5">
    <name type="scientific">Cyanobium usitatum str. Tous</name>
    <dbReference type="NCBI Taxonomy" id="2116684"/>
    <lineage>
        <taxon>Bacteria</taxon>
        <taxon>Bacillati</taxon>
        <taxon>Cyanobacteriota</taxon>
        <taxon>Cyanophyceae</taxon>
        <taxon>Synechococcales</taxon>
        <taxon>Prochlorococcaceae</taxon>
        <taxon>Cyanobium</taxon>
    </lineage>
</organism>
<evidence type="ECO:0000256" key="2">
    <source>
        <dbReference type="ARBA" id="ARBA00022679"/>
    </source>
</evidence>
<dbReference type="OrthoDB" id="9759709at2"/>
<keyword evidence="2" id="KW-0808">Transferase</keyword>
<name>A0A2P7MTG2_9CYAN</name>
<dbReference type="PANTHER" id="PTHR34106">
    <property type="entry name" value="GLYCOSIDASE"/>
    <property type="match status" value="1"/>
</dbReference>
<dbReference type="PIRSF" id="PIRSF016202">
    <property type="entry name" value="PH1107"/>
    <property type="match status" value="1"/>
</dbReference>
<dbReference type="Pfam" id="PF04041">
    <property type="entry name" value="Glyco_hydro_130"/>
    <property type="match status" value="1"/>
</dbReference>
<dbReference type="SUPFAM" id="SSF75005">
    <property type="entry name" value="Arabinanase/levansucrase/invertase"/>
    <property type="match status" value="1"/>
</dbReference>
<dbReference type="AlphaFoldDB" id="A0A2P7MTG2"/>
<protein>
    <submittedName>
        <fullName evidence="4">Glycosylase</fullName>
    </submittedName>
</protein>
<dbReference type="InterPro" id="IPR023296">
    <property type="entry name" value="Glyco_hydro_beta-prop_sf"/>
</dbReference>
<sequence length="364" mass="39806">MRPRLFSSCLLTPGQLAPSQQDMRVVGAFNPGAVTTEQGVVLLIRVAEAPRQIRPGFVGLPHWDLEAGKIVIDWLAEQELIVEDARVVKIKETGLLRLTSTSHLRVVRSANGRQIEPSEQQILRPSLGCESYGIEDPRITPIDGHFYITYVAVSPHGAATALASTLDFSSFKFHGPIFCPENKDVVLFPERIGGQYFALHRPTTAHDFSRPEIWLASSPDLLHWGKHQPLLGSSAGWDCGRIGAGTPPIRTREGWLVIYHGNDKGEGESGIGSYGAGKLLLDLDQPSKILSAGEQILAPEMEYECLGFVPNVVFPTGIIQQEDSLLIYAGAADTATCVVELGLADLLISDTSQNWRYRHLPIGE</sequence>
<gene>
    <name evidence="4" type="ORF">C7K55_09945</name>
</gene>
<accession>A0A2P7MTG2</accession>
<dbReference type="InterPro" id="IPR007184">
    <property type="entry name" value="Mannoside_phosphorylase"/>
</dbReference>
<proteinExistence type="inferred from homology"/>
<dbReference type="PANTHER" id="PTHR34106:SF5">
    <property type="entry name" value="GLYCOSIDASE"/>
    <property type="match status" value="1"/>
</dbReference>
<dbReference type="CDD" id="cd18612">
    <property type="entry name" value="GH130_Lin0857-like"/>
    <property type="match status" value="1"/>
</dbReference>
<dbReference type="RefSeq" id="WP_106632574.1">
    <property type="nucleotide sequence ID" value="NZ_PXXO01000011.1"/>
</dbReference>
<comment type="caution">
    <text evidence="4">The sequence shown here is derived from an EMBL/GenBank/DDBJ whole genome shotgun (WGS) entry which is preliminary data.</text>
</comment>
<keyword evidence="1" id="KW-0328">Glycosyltransferase</keyword>
<reference evidence="4 5" key="1">
    <citation type="journal article" date="2018" name="Environ. Microbiol.">
        <title>Ecological and genomic features of two widespread freshwater picocyanobacteria.</title>
        <authorList>
            <person name="Cabello-Yeves P.J."/>
            <person name="Picazo A."/>
            <person name="Camacho A."/>
            <person name="Callieri C."/>
            <person name="Rosselli R."/>
            <person name="Roda-Garcia J.J."/>
            <person name="Coutinho F.H."/>
            <person name="Rodriguez-Valera F."/>
        </authorList>
    </citation>
    <scope>NUCLEOTIDE SEQUENCE [LARGE SCALE GENOMIC DNA]</scope>
    <source>
        <strain evidence="4 5">Tous</strain>
    </source>
</reference>
<evidence type="ECO:0000313" key="4">
    <source>
        <dbReference type="EMBL" id="PSJ04540.1"/>
    </source>
</evidence>
<evidence type="ECO:0000313" key="5">
    <source>
        <dbReference type="Proteomes" id="UP000243002"/>
    </source>
</evidence>
<dbReference type="EMBL" id="PXXO01000011">
    <property type="protein sequence ID" value="PSJ04540.1"/>
    <property type="molecule type" value="Genomic_DNA"/>
</dbReference>
<evidence type="ECO:0000256" key="3">
    <source>
        <dbReference type="ARBA" id="ARBA00024356"/>
    </source>
</evidence>
<keyword evidence="5" id="KW-1185">Reference proteome</keyword>
<evidence type="ECO:0000256" key="1">
    <source>
        <dbReference type="ARBA" id="ARBA00022676"/>
    </source>
</evidence>
<dbReference type="Gene3D" id="2.115.10.20">
    <property type="entry name" value="Glycosyl hydrolase domain, family 43"/>
    <property type="match status" value="1"/>
</dbReference>